<dbReference type="InterPro" id="IPR049730">
    <property type="entry name" value="SNF2/RAD54-like_C"/>
</dbReference>
<reference evidence="4 5" key="1">
    <citation type="submission" date="2016-11" db="EMBL/GenBank/DDBJ databases">
        <title>Paenibacillus species isolates.</title>
        <authorList>
            <person name="Beno S.M."/>
        </authorList>
    </citation>
    <scope>NUCLEOTIDE SEQUENCE [LARGE SCALE GENOMIC DNA]</scope>
    <source>
        <strain evidence="4 5">FSL H8-0246</strain>
    </source>
</reference>
<keyword evidence="4" id="KW-0067">ATP-binding</keyword>
<accession>A0A1R1BRX2</accession>
<dbReference type="PROSITE" id="PS51194">
    <property type="entry name" value="HELICASE_CTER"/>
    <property type="match status" value="1"/>
</dbReference>
<dbReference type="PROSITE" id="PS51192">
    <property type="entry name" value="HELICASE_ATP_BIND_1"/>
    <property type="match status" value="1"/>
</dbReference>
<dbReference type="InterPro" id="IPR000330">
    <property type="entry name" value="SNF2_N"/>
</dbReference>
<dbReference type="RefSeq" id="WP_076332715.1">
    <property type="nucleotide sequence ID" value="NZ_MRTJ01000007.1"/>
</dbReference>
<evidence type="ECO:0000256" key="1">
    <source>
        <dbReference type="ARBA" id="ARBA00022801"/>
    </source>
</evidence>
<name>A0A1R1BRX2_PAEAM</name>
<evidence type="ECO:0000259" key="2">
    <source>
        <dbReference type="PROSITE" id="PS51192"/>
    </source>
</evidence>
<keyword evidence="4" id="KW-0347">Helicase</keyword>
<dbReference type="Pfam" id="PF00176">
    <property type="entry name" value="SNF2-rel_dom"/>
    <property type="match status" value="1"/>
</dbReference>
<protein>
    <submittedName>
        <fullName evidence="4">ATP-dependent helicase</fullName>
    </submittedName>
</protein>
<dbReference type="OrthoDB" id="9760715at2"/>
<dbReference type="SMART" id="SM00487">
    <property type="entry name" value="DEXDc"/>
    <property type="match status" value="1"/>
</dbReference>
<keyword evidence="1" id="KW-0378">Hydrolase</keyword>
<sequence length="1067" mass="119920">MMQSLYGVWLGDVFFCFSGETSEPRVDAWSHVVRRLNFGDGGRLFQPAALRLAELRWPNPLRNTAEAKNTKRRQLLGRTLEGLAVSPKDAFRLLLQWDDRLLNAAGIQVGEEMRYWIKAAQFTQELLLRGAIAPSAEFAAKTGARRRTGQETLTGVWRPRLEQEEDIERFRDLAEAMPPIGLAAPGAYASLEPETREEAGAAVLFSFMSGMIHAVVTSELEGMDSELSRYRTPYRRGSSPVAELWWNSLISMFRPVTVQGPTDDMTAFIHTLQEAGGTTMPIVGAEEMAPAEGQLKLVLRLEPPLGEHETIWGISFWVDSEQETSLRLPVRTIWAHPERDLDRGKVLYTSAAEQLLMALGHAAELAPELETALLTARPEGIKLEQQGFFEFLTHAVPRLQKAGITVLMPSRWSRAGKRRAGLRLQMLNRGNERLPGAPSALGMEQLVAFKAEPMLDGKPVTAEELAALAESTVPYVMFRGEWIEVDTKEIRQVLRYMKKEEEQYMPLSEWLHLAADEGEDSAWKGLSVFGAESDGLLAFLLDGQVLRSIEPRQVPAELHGELRPYQERGYQWLSAMRELGFGVCLADDMGLGKTIQVITCLLDRKHEERQAAEEEARENEILNGSDDVFPADQHTSVQPVHLPALIVCPTSLLGNWQRELKRFAPDLSLYIHHGGQRLHGNDFQAEAQTHDIVLTTYHLAGRDGPDLASLHWSTIVLDEAQYIKNYRTKQAQSVMRLSTLHRIAMTGTPVENRLSELWSIFQFLNPGYLGTASSFRQRYTGLGPSEENAASLRELHRLVSPFMLRRLKSDPDIRKDLPEKLELKSYCSLTPEQTVLYQRVVDDLMGGLDGRNGIARKGIVLSSLTKLKQICDHPVLADSNRKDHGKAEASGKMERLLELLDAIRDNGESALIFTQYVAMGDLLVSRLKQRYEEEPYFLHGGVSKAQRDDMVDTFQKGEGPSMFVLSLRAGGVGLNLTRASHVVHYDRWWNPAVENQATDRVFRIGQNRNVQVHKLICQGTLEERIDELIESKKALSEQVVGSGENWLTEMSDDELRGLISLQGETWL</sequence>
<organism evidence="4 5">
    <name type="scientific">Paenibacillus amylolyticus</name>
    <dbReference type="NCBI Taxonomy" id="1451"/>
    <lineage>
        <taxon>Bacteria</taxon>
        <taxon>Bacillati</taxon>
        <taxon>Bacillota</taxon>
        <taxon>Bacilli</taxon>
        <taxon>Bacillales</taxon>
        <taxon>Paenibacillaceae</taxon>
        <taxon>Paenibacillus</taxon>
    </lineage>
</organism>
<dbReference type="InterPro" id="IPR038718">
    <property type="entry name" value="SNF2-like_sf"/>
</dbReference>
<dbReference type="GO" id="GO:0016787">
    <property type="term" value="F:hydrolase activity"/>
    <property type="evidence" value="ECO:0007669"/>
    <property type="project" value="UniProtKB-KW"/>
</dbReference>
<dbReference type="GO" id="GO:0004386">
    <property type="term" value="F:helicase activity"/>
    <property type="evidence" value="ECO:0007669"/>
    <property type="project" value="UniProtKB-KW"/>
</dbReference>
<dbReference type="InterPro" id="IPR001650">
    <property type="entry name" value="Helicase_C-like"/>
</dbReference>
<dbReference type="GO" id="GO:0005524">
    <property type="term" value="F:ATP binding"/>
    <property type="evidence" value="ECO:0007669"/>
    <property type="project" value="InterPro"/>
</dbReference>
<dbReference type="SUPFAM" id="SSF52540">
    <property type="entry name" value="P-loop containing nucleoside triphosphate hydrolases"/>
    <property type="match status" value="2"/>
</dbReference>
<dbReference type="InterPro" id="IPR027417">
    <property type="entry name" value="P-loop_NTPase"/>
</dbReference>
<dbReference type="Pfam" id="PF12419">
    <property type="entry name" value="DUF3670"/>
    <property type="match status" value="1"/>
</dbReference>
<dbReference type="Gene3D" id="3.40.50.300">
    <property type="entry name" value="P-loop containing nucleotide triphosphate hydrolases"/>
    <property type="match status" value="1"/>
</dbReference>
<evidence type="ECO:0000259" key="3">
    <source>
        <dbReference type="PROSITE" id="PS51194"/>
    </source>
</evidence>
<dbReference type="SMART" id="SM00490">
    <property type="entry name" value="HELICc"/>
    <property type="match status" value="1"/>
</dbReference>
<evidence type="ECO:0000313" key="4">
    <source>
        <dbReference type="EMBL" id="OMF12606.1"/>
    </source>
</evidence>
<dbReference type="FunFam" id="3.40.50.300:FF:000533">
    <property type="entry name" value="Helicase, Snf2 family"/>
    <property type="match status" value="1"/>
</dbReference>
<gene>
    <name evidence="4" type="ORF">BK131_18485</name>
</gene>
<dbReference type="CDD" id="cd18793">
    <property type="entry name" value="SF2_C_SNF"/>
    <property type="match status" value="1"/>
</dbReference>
<dbReference type="AlphaFoldDB" id="A0A1R1BRX2"/>
<proteinExistence type="predicted"/>
<dbReference type="CDD" id="cd18012">
    <property type="entry name" value="DEXQc_arch_SWI2_SNF2"/>
    <property type="match status" value="1"/>
</dbReference>
<dbReference type="Pfam" id="PF00271">
    <property type="entry name" value="Helicase_C"/>
    <property type="match status" value="1"/>
</dbReference>
<dbReference type="Gene3D" id="3.40.50.10810">
    <property type="entry name" value="Tandem AAA-ATPase domain"/>
    <property type="match status" value="1"/>
</dbReference>
<dbReference type="EMBL" id="MRTJ01000007">
    <property type="protein sequence ID" value="OMF12606.1"/>
    <property type="molecule type" value="Genomic_DNA"/>
</dbReference>
<keyword evidence="4" id="KW-0547">Nucleotide-binding</keyword>
<evidence type="ECO:0000313" key="5">
    <source>
        <dbReference type="Proteomes" id="UP000187134"/>
    </source>
</evidence>
<dbReference type="PANTHER" id="PTHR10799">
    <property type="entry name" value="SNF2/RAD54 HELICASE FAMILY"/>
    <property type="match status" value="1"/>
</dbReference>
<feature type="domain" description="Helicase ATP-binding" evidence="2">
    <location>
        <begin position="574"/>
        <end position="767"/>
    </location>
</feature>
<dbReference type="Proteomes" id="UP000187134">
    <property type="component" value="Unassembled WGS sequence"/>
</dbReference>
<feature type="domain" description="Helicase C-terminal" evidence="3">
    <location>
        <begin position="895"/>
        <end position="1051"/>
    </location>
</feature>
<dbReference type="InterPro" id="IPR022138">
    <property type="entry name" value="DUF3670"/>
</dbReference>
<comment type="caution">
    <text evidence="4">The sequence shown here is derived from an EMBL/GenBank/DDBJ whole genome shotgun (WGS) entry which is preliminary data.</text>
</comment>
<dbReference type="InterPro" id="IPR014001">
    <property type="entry name" value="Helicase_ATP-bd"/>
</dbReference>